<dbReference type="GO" id="GO:0061133">
    <property type="term" value="F:endopeptidase activator activity"/>
    <property type="evidence" value="ECO:0007669"/>
    <property type="project" value="TreeGrafter"/>
</dbReference>
<evidence type="ECO:0000256" key="5">
    <source>
        <dbReference type="ARBA" id="ARBA00023242"/>
    </source>
</evidence>
<keyword evidence="5" id="KW-0539">Nucleus</keyword>
<organism evidence="8 9">
    <name type="scientific">Cladosporium halotolerans</name>
    <dbReference type="NCBI Taxonomy" id="1052096"/>
    <lineage>
        <taxon>Eukaryota</taxon>
        <taxon>Fungi</taxon>
        <taxon>Dikarya</taxon>
        <taxon>Ascomycota</taxon>
        <taxon>Pezizomycotina</taxon>
        <taxon>Dothideomycetes</taxon>
        <taxon>Dothideomycetidae</taxon>
        <taxon>Cladosporiales</taxon>
        <taxon>Cladosporiaceae</taxon>
        <taxon>Cladosporium</taxon>
    </lineage>
</organism>
<dbReference type="RefSeq" id="XP_069230130.1">
    <property type="nucleotide sequence ID" value="XM_069372686.1"/>
</dbReference>
<dbReference type="Proteomes" id="UP000803884">
    <property type="component" value="Unassembled WGS sequence"/>
</dbReference>
<feature type="domain" description="Pru" evidence="7">
    <location>
        <begin position="1"/>
        <end position="134"/>
    </location>
</feature>
<evidence type="ECO:0000256" key="1">
    <source>
        <dbReference type="ARBA" id="ARBA00004123"/>
    </source>
</evidence>
<protein>
    <recommendedName>
        <fullName evidence="7">Pru domain-containing protein</fullName>
    </recommendedName>
</protein>
<dbReference type="GeneID" id="96005524"/>
<reference evidence="8 9" key="1">
    <citation type="journal article" date="2020" name="Microbiol. Resour. Announc.">
        <title>Draft Genome Sequence of a Cladosporium Species Isolated from the Mesophotic Ascidian Didemnum maculosum.</title>
        <authorList>
            <person name="Gioti A."/>
            <person name="Siaperas R."/>
            <person name="Nikolaivits E."/>
            <person name="Le Goff G."/>
            <person name="Ouazzani J."/>
            <person name="Kotoulas G."/>
            <person name="Topakas E."/>
        </authorList>
    </citation>
    <scope>NUCLEOTIDE SEQUENCE [LARGE SCALE GENOMIC DNA]</scope>
    <source>
        <strain evidence="8 9">TM138-S3</strain>
    </source>
</reference>
<dbReference type="EMBL" id="JAAQHG020000012">
    <property type="protein sequence ID" value="KAL1587025.1"/>
    <property type="molecule type" value="Genomic_DNA"/>
</dbReference>
<dbReference type="GO" id="GO:0070628">
    <property type="term" value="F:proteasome binding"/>
    <property type="evidence" value="ECO:0007669"/>
    <property type="project" value="TreeGrafter"/>
</dbReference>
<evidence type="ECO:0000313" key="8">
    <source>
        <dbReference type="EMBL" id="KAL1587025.1"/>
    </source>
</evidence>
<keyword evidence="9" id="KW-1185">Reference proteome</keyword>
<sequence length="395" mass="42025">MASSALITFKAGKCEFHGKKVTPVATPGYLYLYVEDDIPHFCWRPRSAPPTEPETDLFMVPGDGTFQPWLKEEGADDLHSPTNGRIYVLKFASSSQKHFFWMQSKTQHKDGNLSWFSQRDQRVGQIVNDILQGDEDVDVEQAVQELRNGGGDDDGDGDLMDVDDQHPEQRDRTGSTGGAGADATGADPRDEGEASREGGADGGRAATDSSSQDPSAVVQNFLRSLQGNNQQPGGQQQQADRPSTTLPDLLTPATTVSFIASATPGQIDNLCSFLPSELFLLSQESSSTSTIDTPADPSGASSVAAQGALEALSTDQKRGIIKRVFHSPQLQQSLGSLTVALRDGGLPMIGDALGLKVENGGSMRGSVMPLGGGEAVEAFIAGVKTTVEEEEAQKK</sequence>
<evidence type="ECO:0000259" key="7">
    <source>
        <dbReference type="PROSITE" id="PS51917"/>
    </source>
</evidence>
<dbReference type="InterPro" id="IPR038108">
    <property type="entry name" value="RPN13_DEUBAD_sf"/>
</dbReference>
<dbReference type="PANTHER" id="PTHR12225">
    <property type="entry name" value="ADHESION REGULATING MOLECULE 1 110 KDA CELL MEMBRANE GLYCOPROTEIN"/>
    <property type="match status" value="1"/>
</dbReference>
<evidence type="ECO:0000256" key="6">
    <source>
        <dbReference type="SAM" id="MobiDB-lite"/>
    </source>
</evidence>
<feature type="compositionally biased region" description="Low complexity" evidence="6">
    <location>
        <begin position="226"/>
        <end position="249"/>
    </location>
</feature>
<dbReference type="Gene3D" id="2.30.29.70">
    <property type="entry name" value="Proteasomal ubiquitin receptor Rpn13/ADRM1"/>
    <property type="match status" value="1"/>
</dbReference>
<name>A0AB34KQH5_9PEZI</name>
<evidence type="ECO:0000256" key="4">
    <source>
        <dbReference type="ARBA" id="ARBA00022942"/>
    </source>
</evidence>
<dbReference type="GO" id="GO:0005737">
    <property type="term" value="C:cytoplasm"/>
    <property type="evidence" value="ECO:0007669"/>
    <property type="project" value="UniProtKB-SubCell"/>
</dbReference>
<dbReference type="GO" id="GO:0005634">
    <property type="term" value="C:nucleus"/>
    <property type="evidence" value="ECO:0007669"/>
    <property type="project" value="UniProtKB-SubCell"/>
</dbReference>
<evidence type="ECO:0000256" key="3">
    <source>
        <dbReference type="ARBA" id="ARBA00022490"/>
    </source>
</evidence>
<dbReference type="Pfam" id="PF04683">
    <property type="entry name" value="Rpn13_ADRM1_Pru"/>
    <property type="match status" value="1"/>
</dbReference>
<dbReference type="InterPro" id="IPR044868">
    <property type="entry name" value="Rpn13/ADRM1_Pru"/>
</dbReference>
<dbReference type="PROSITE" id="PS51917">
    <property type="entry name" value="PRU"/>
    <property type="match status" value="1"/>
</dbReference>
<comment type="caution">
    <text evidence="8">The sequence shown here is derived from an EMBL/GenBank/DDBJ whole genome shotgun (WGS) entry which is preliminary data.</text>
</comment>
<evidence type="ECO:0000256" key="2">
    <source>
        <dbReference type="ARBA" id="ARBA00004496"/>
    </source>
</evidence>
<dbReference type="PANTHER" id="PTHR12225:SF0">
    <property type="entry name" value="PROTEASOMAL UBIQUITIN RECEPTOR ADRM1"/>
    <property type="match status" value="1"/>
</dbReference>
<keyword evidence="4" id="KW-0647">Proteasome</keyword>
<proteinExistence type="predicted"/>
<feature type="compositionally biased region" description="Basic and acidic residues" evidence="6">
    <location>
        <begin position="187"/>
        <end position="199"/>
    </location>
</feature>
<feature type="region of interest" description="Disordered" evidence="6">
    <location>
        <begin position="146"/>
        <end position="249"/>
    </location>
</feature>
<dbReference type="InterPro" id="IPR006773">
    <property type="entry name" value="Rpn13/ADRM1"/>
</dbReference>
<feature type="compositionally biased region" description="Basic and acidic residues" evidence="6">
    <location>
        <begin position="163"/>
        <end position="173"/>
    </location>
</feature>
<dbReference type="GO" id="GO:0008541">
    <property type="term" value="C:proteasome regulatory particle, lid subcomplex"/>
    <property type="evidence" value="ECO:0007669"/>
    <property type="project" value="TreeGrafter"/>
</dbReference>
<keyword evidence="3" id="KW-0963">Cytoplasm</keyword>
<dbReference type="AlphaFoldDB" id="A0AB34KQH5"/>
<dbReference type="InterPro" id="IPR038633">
    <property type="entry name" value="Rpn13/ADRM1_Pru_sf"/>
</dbReference>
<accession>A0AB34KQH5</accession>
<comment type="subcellular location">
    <subcellularLocation>
        <location evidence="2">Cytoplasm</location>
    </subcellularLocation>
    <subcellularLocation>
        <location evidence="1">Nucleus</location>
    </subcellularLocation>
</comment>
<feature type="compositionally biased region" description="Polar residues" evidence="6">
    <location>
        <begin position="207"/>
        <end position="225"/>
    </location>
</feature>
<dbReference type="Gene3D" id="1.10.2020.20">
    <property type="match status" value="1"/>
</dbReference>
<gene>
    <name evidence="8" type="ORF">WHR41_04080</name>
</gene>
<evidence type="ECO:0000313" key="9">
    <source>
        <dbReference type="Proteomes" id="UP000803884"/>
    </source>
</evidence>
<feature type="compositionally biased region" description="Acidic residues" evidence="6">
    <location>
        <begin position="151"/>
        <end position="162"/>
    </location>
</feature>